<dbReference type="EMBL" id="LNQE01001142">
    <property type="protein sequence ID" value="KUG20793.1"/>
    <property type="molecule type" value="Genomic_DNA"/>
</dbReference>
<accession>A0A0W8FIW6</accession>
<proteinExistence type="predicted"/>
<sequence>MTYLIFTGVLLLFLIVTMFTVNAVFMEGPANTLCYHAFVDIGNGISTRIVDIYVVSPDNGTIVSKFDIPDDVVGREYLVALDTSQGVDQVVEVSGGSVRTAIHIAGIAETKGVTGRTTGTGLNVITYDSEGV</sequence>
<comment type="caution">
    <text evidence="1">The sequence shown here is derived from an EMBL/GenBank/DDBJ whole genome shotgun (WGS) entry which is preliminary data.</text>
</comment>
<gene>
    <name evidence="1" type="ORF">ASZ90_009467</name>
</gene>
<reference evidence="1" key="1">
    <citation type="journal article" date="2015" name="Proc. Natl. Acad. Sci. U.S.A.">
        <title>Networks of energetic and metabolic interactions define dynamics in microbial communities.</title>
        <authorList>
            <person name="Embree M."/>
            <person name="Liu J.K."/>
            <person name="Al-Bassam M.M."/>
            <person name="Zengler K."/>
        </authorList>
    </citation>
    <scope>NUCLEOTIDE SEQUENCE</scope>
</reference>
<name>A0A0W8FIW6_9ZZZZ</name>
<dbReference type="AlphaFoldDB" id="A0A0W8FIW6"/>
<protein>
    <submittedName>
        <fullName evidence="1">Uncharacterized protein</fullName>
    </submittedName>
</protein>
<organism evidence="1">
    <name type="scientific">hydrocarbon metagenome</name>
    <dbReference type="NCBI Taxonomy" id="938273"/>
    <lineage>
        <taxon>unclassified sequences</taxon>
        <taxon>metagenomes</taxon>
        <taxon>ecological metagenomes</taxon>
    </lineage>
</organism>
<evidence type="ECO:0000313" key="1">
    <source>
        <dbReference type="EMBL" id="KUG20793.1"/>
    </source>
</evidence>